<dbReference type="AlphaFoldDB" id="A0A171CPX5"/>
<reference evidence="2" key="2">
    <citation type="submission" date="2016-04" db="EMBL/GenBank/DDBJ databases">
        <title>Planomonospora sphaerica JCM9374 whole genome shotgun sequence.</title>
        <authorList>
            <person name="Suzuki T."/>
            <person name="Dohra H."/>
            <person name="Kodani S."/>
        </authorList>
    </citation>
    <scope>NUCLEOTIDE SEQUENCE [LARGE SCALE GENOMIC DNA]</scope>
    <source>
        <strain evidence="2">JCM 9374</strain>
    </source>
</reference>
<accession>A0A171CPX5</accession>
<dbReference type="EMBL" id="BDCX01000006">
    <property type="protein sequence ID" value="GAT67041.1"/>
    <property type="molecule type" value="Genomic_DNA"/>
</dbReference>
<proteinExistence type="predicted"/>
<keyword evidence="2" id="KW-1185">Reference proteome</keyword>
<sequence>MYELTPAILTWYDVDPQRSAFDPARARAVVAGRVPAASVPVRPADDRAVLNWKLAWGLPWTERMTRALVAYYGRWAVGWEWSGRDGGPVRSWCCVGHSITTPEQTLDRVADALVEWRSWLEELAVRFERFPIAEGRPEQERKLACERGTARLVTAVAERTYAYDDAWYDHCRQVLRWFLERWHVRKDQARRLTDDALGGRLESWSEPSPPLIEDVAVRLAGSLSDLTGR</sequence>
<evidence type="ECO:0000313" key="2">
    <source>
        <dbReference type="Proteomes" id="UP000077701"/>
    </source>
</evidence>
<gene>
    <name evidence="1" type="ORF">PS9374_02694</name>
</gene>
<protein>
    <submittedName>
        <fullName evidence="1">Cell filamentation protein Fic</fullName>
    </submittedName>
</protein>
<organism evidence="1 2">
    <name type="scientific">Planomonospora sphaerica</name>
    <dbReference type="NCBI Taxonomy" id="161355"/>
    <lineage>
        <taxon>Bacteria</taxon>
        <taxon>Bacillati</taxon>
        <taxon>Actinomycetota</taxon>
        <taxon>Actinomycetes</taxon>
        <taxon>Streptosporangiales</taxon>
        <taxon>Streptosporangiaceae</taxon>
        <taxon>Planomonospora</taxon>
    </lineage>
</organism>
<evidence type="ECO:0000313" key="1">
    <source>
        <dbReference type="EMBL" id="GAT67041.1"/>
    </source>
</evidence>
<dbReference type="Proteomes" id="UP000077701">
    <property type="component" value="Unassembled WGS sequence"/>
</dbReference>
<name>A0A171CPX5_9ACTN</name>
<reference evidence="1 2" key="1">
    <citation type="journal article" date="2016" name="Genome Announc.">
        <title>Draft Genome Sequence of Planomonospora sphaerica JCM9374, a Rare Actinomycete.</title>
        <authorList>
            <person name="Dohra H."/>
            <person name="Suzuki T."/>
            <person name="Inoue Y."/>
            <person name="Kodani S."/>
        </authorList>
    </citation>
    <scope>NUCLEOTIDE SEQUENCE [LARGE SCALE GENOMIC DNA]</scope>
    <source>
        <strain evidence="1 2">JCM 9374</strain>
    </source>
</reference>
<comment type="caution">
    <text evidence="1">The sequence shown here is derived from an EMBL/GenBank/DDBJ whole genome shotgun (WGS) entry which is preliminary data.</text>
</comment>